<dbReference type="GO" id="GO:0008270">
    <property type="term" value="F:zinc ion binding"/>
    <property type="evidence" value="ECO:0007669"/>
    <property type="project" value="InterPro"/>
</dbReference>
<dbReference type="AlphaFoldDB" id="A0A9X0BDY7"/>
<evidence type="ECO:0000256" key="2">
    <source>
        <dbReference type="ARBA" id="ARBA00023125"/>
    </source>
</evidence>
<dbReference type="InterPro" id="IPR036864">
    <property type="entry name" value="Zn2-C6_fun-type_DNA-bd_sf"/>
</dbReference>
<evidence type="ECO:0000256" key="5">
    <source>
        <dbReference type="SAM" id="MobiDB-lite"/>
    </source>
</evidence>
<dbReference type="GO" id="GO:0000981">
    <property type="term" value="F:DNA-binding transcription factor activity, RNA polymerase II-specific"/>
    <property type="evidence" value="ECO:0007669"/>
    <property type="project" value="InterPro"/>
</dbReference>
<evidence type="ECO:0000256" key="1">
    <source>
        <dbReference type="ARBA" id="ARBA00023015"/>
    </source>
</evidence>
<dbReference type="Proteomes" id="UP001147747">
    <property type="component" value="Unassembled WGS sequence"/>
</dbReference>
<keyword evidence="4" id="KW-0539">Nucleus</keyword>
<keyword evidence="3" id="KW-0804">Transcription</keyword>
<dbReference type="SMART" id="SM00066">
    <property type="entry name" value="GAL4"/>
    <property type="match status" value="1"/>
</dbReference>
<feature type="region of interest" description="Disordered" evidence="5">
    <location>
        <begin position="72"/>
        <end position="110"/>
    </location>
</feature>
<keyword evidence="8" id="KW-1185">Reference proteome</keyword>
<accession>A0A9X0BDY7</accession>
<name>A0A9X0BDY7_9EURO</name>
<comment type="caution">
    <text evidence="7">The sequence shown here is derived from an EMBL/GenBank/DDBJ whole genome shotgun (WGS) entry which is preliminary data.</text>
</comment>
<dbReference type="SUPFAM" id="SSF57701">
    <property type="entry name" value="Zn2/Cys6 DNA-binding domain"/>
    <property type="match status" value="1"/>
</dbReference>
<evidence type="ECO:0000313" key="8">
    <source>
        <dbReference type="Proteomes" id="UP001147747"/>
    </source>
</evidence>
<evidence type="ECO:0000256" key="3">
    <source>
        <dbReference type="ARBA" id="ARBA00023163"/>
    </source>
</evidence>
<protein>
    <recommendedName>
        <fullName evidence="6">Zn(2)-C6 fungal-type domain-containing protein</fullName>
    </recommendedName>
</protein>
<dbReference type="RefSeq" id="XP_056493426.1">
    <property type="nucleotide sequence ID" value="XM_056627631.1"/>
</dbReference>
<dbReference type="GeneID" id="81366611"/>
<dbReference type="Pfam" id="PF00172">
    <property type="entry name" value="Zn_clus"/>
    <property type="match status" value="1"/>
</dbReference>
<sequence length="357" mass="38595">MPAVVEAMATTPNSAMDNDKKRNKLGYHRTSVACVHCRRRKIRCLVAADDTQGRCENCIRLRKECQFFPVDQQPPIEKKSRPSSRLESQPGDHSVTTPISSSPTNLNPDSVEAFYPYSPMSMNASSAQDMTGFNPAGYPATPMSGFPTDRAMAPGEFSGHPTMETGVPWDEFTTISDPQMLATIAANKGQMMNLAPGVWNPNGMPPASGLPPTSPMSGASPMAAQAQSMNPTPAYTVQPDGSVWPVPPQQPSRTMSYPGQADMSSSYPSQFPQHQQQQMPPDLKRRMTTPTHPTGSNPEMQAGPGSVSYPPQAGMGYAQWPMNTMPVNVVPYPMYTGEAVQQPPYPPMGHPPGRSGP</sequence>
<dbReference type="OrthoDB" id="4150019at2759"/>
<reference evidence="7" key="2">
    <citation type="journal article" date="2023" name="IMA Fungus">
        <title>Comparative genomic study of the Penicillium genus elucidates a diverse pangenome and 15 lateral gene transfer events.</title>
        <authorList>
            <person name="Petersen C."/>
            <person name="Sorensen T."/>
            <person name="Nielsen M.R."/>
            <person name="Sondergaard T.E."/>
            <person name="Sorensen J.L."/>
            <person name="Fitzpatrick D.A."/>
            <person name="Frisvad J.C."/>
            <person name="Nielsen K.L."/>
        </authorList>
    </citation>
    <scope>NUCLEOTIDE SEQUENCE</scope>
    <source>
        <strain evidence="7">IBT 29677</strain>
    </source>
</reference>
<feature type="region of interest" description="Disordered" evidence="5">
    <location>
        <begin position="1"/>
        <end position="23"/>
    </location>
</feature>
<keyword evidence="1" id="KW-0805">Transcription regulation</keyword>
<dbReference type="PROSITE" id="PS50048">
    <property type="entry name" value="ZN2_CY6_FUNGAL_2"/>
    <property type="match status" value="1"/>
</dbReference>
<dbReference type="Gene3D" id="4.10.240.10">
    <property type="entry name" value="Zn(2)-C6 fungal-type DNA-binding domain"/>
    <property type="match status" value="1"/>
</dbReference>
<feature type="compositionally biased region" description="Low complexity" evidence="5">
    <location>
        <begin position="264"/>
        <end position="281"/>
    </location>
</feature>
<organism evidence="7 8">
    <name type="scientific">Penicillium cosmopolitanum</name>
    <dbReference type="NCBI Taxonomy" id="1131564"/>
    <lineage>
        <taxon>Eukaryota</taxon>
        <taxon>Fungi</taxon>
        <taxon>Dikarya</taxon>
        <taxon>Ascomycota</taxon>
        <taxon>Pezizomycotina</taxon>
        <taxon>Eurotiomycetes</taxon>
        <taxon>Eurotiomycetidae</taxon>
        <taxon>Eurotiales</taxon>
        <taxon>Aspergillaceae</taxon>
        <taxon>Penicillium</taxon>
    </lineage>
</organism>
<feature type="compositionally biased region" description="Polar residues" evidence="5">
    <location>
        <begin position="94"/>
        <end position="108"/>
    </location>
</feature>
<feature type="region of interest" description="Disordered" evidence="5">
    <location>
        <begin position="241"/>
        <end position="308"/>
    </location>
</feature>
<evidence type="ECO:0000259" key="6">
    <source>
        <dbReference type="PROSITE" id="PS50048"/>
    </source>
</evidence>
<dbReference type="CDD" id="cd00067">
    <property type="entry name" value="GAL4"/>
    <property type="match status" value="1"/>
</dbReference>
<evidence type="ECO:0000313" key="7">
    <source>
        <dbReference type="EMBL" id="KAJ5409111.1"/>
    </source>
</evidence>
<dbReference type="GO" id="GO:0003677">
    <property type="term" value="F:DNA binding"/>
    <property type="evidence" value="ECO:0007669"/>
    <property type="project" value="UniProtKB-KW"/>
</dbReference>
<feature type="domain" description="Zn(2)-C6 fungal-type" evidence="6">
    <location>
        <begin position="33"/>
        <end position="67"/>
    </location>
</feature>
<reference evidence="7" key="1">
    <citation type="submission" date="2022-12" db="EMBL/GenBank/DDBJ databases">
        <authorList>
            <person name="Petersen C."/>
        </authorList>
    </citation>
    <scope>NUCLEOTIDE SEQUENCE</scope>
    <source>
        <strain evidence="7">IBT 29677</strain>
    </source>
</reference>
<feature type="region of interest" description="Disordered" evidence="5">
    <location>
        <begin position="338"/>
        <end position="357"/>
    </location>
</feature>
<dbReference type="InterPro" id="IPR001138">
    <property type="entry name" value="Zn2Cys6_DnaBD"/>
</dbReference>
<evidence type="ECO:0000256" key="4">
    <source>
        <dbReference type="ARBA" id="ARBA00023242"/>
    </source>
</evidence>
<dbReference type="PROSITE" id="PS00463">
    <property type="entry name" value="ZN2_CY6_FUNGAL_1"/>
    <property type="match status" value="1"/>
</dbReference>
<feature type="compositionally biased region" description="Polar residues" evidence="5">
    <location>
        <begin position="288"/>
        <end position="299"/>
    </location>
</feature>
<dbReference type="EMBL" id="JAPZBU010000004">
    <property type="protein sequence ID" value="KAJ5409111.1"/>
    <property type="molecule type" value="Genomic_DNA"/>
</dbReference>
<keyword evidence="2" id="KW-0238">DNA-binding</keyword>
<proteinExistence type="predicted"/>
<gene>
    <name evidence="7" type="ORF">N7509_002994</name>
</gene>